<name>A0ACC0UUZ7_9HYPO</name>
<sequence>MDPIDTSFRLAASLLPEELSSFVHNHILNPHGPFQAYKREAHAQLERLLAALYPVVQPALERVLAVVSDNQGAVGVAVTLALAAAVIVVLNWVRRLMLWWTRMVFRLVFWSLVVAVAAVVVQRGPMQTAKEVVVVGSKIVGWVAAVQQAMQHQQQYQQHGGQYSQGQYSQGDSRQYKVGGPGSSPGGY</sequence>
<proteinExistence type="predicted"/>
<dbReference type="EMBL" id="CM047946">
    <property type="protein sequence ID" value="KAI9897540.1"/>
    <property type="molecule type" value="Genomic_DNA"/>
</dbReference>
<evidence type="ECO:0000313" key="2">
    <source>
        <dbReference type="Proteomes" id="UP001163324"/>
    </source>
</evidence>
<protein>
    <submittedName>
        <fullName evidence="1">Uncharacterized protein</fullName>
    </submittedName>
</protein>
<accession>A0ACC0UUZ7</accession>
<gene>
    <name evidence="1" type="ORF">N3K66_007396</name>
</gene>
<dbReference type="Proteomes" id="UP001163324">
    <property type="component" value="Chromosome 7"/>
</dbReference>
<organism evidence="1 2">
    <name type="scientific">Trichothecium roseum</name>
    <dbReference type="NCBI Taxonomy" id="47278"/>
    <lineage>
        <taxon>Eukaryota</taxon>
        <taxon>Fungi</taxon>
        <taxon>Dikarya</taxon>
        <taxon>Ascomycota</taxon>
        <taxon>Pezizomycotina</taxon>
        <taxon>Sordariomycetes</taxon>
        <taxon>Hypocreomycetidae</taxon>
        <taxon>Hypocreales</taxon>
        <taxon>Hypocreales incertae sedis</taxon>
        <taxon>Trichothecium</taxon>
    </lineage>
</organism>
<comment type="caution">
    <text evidence="1">The sequence shown here is derived from an EMBL/GenBank/DDBJ whole genome shotgun (WGS) entry which is preliminary data.</text>
</comment>
<reference evidence="1" key="1">
    <citation type="submission" date="2022-10" db="EMBL/GenBank/DDBJ databases">
        <title>Complete Genome of Trichothecium roseum strain YXFP-22015, a Plant Pathogen Isolated from Citrus.</title>
        <authorList>
            <person name="Wang Y."/>
            <person name="Zhu L."/>
        </authorList>
    </citation>
    <scope>NUCLEOTIDE SEQUENCE</scope>
    <source>
        <strain evidence="1">YXFP-22015</strain>
    </source>
</reference>
<evidence type="ECO:0000313" key="1">
    <source>
        <dbReference type="EMBL" id="KAI9897540.1"/>
    </source>
</evidence>
<keyword evidence="2" id="KW-1185">Reference proteome</keyword>